<keyword evidence="4 8" id="KW-0479">Metal-binding</keyword>
<dbReference type="EMBL" id="FNZR01000008">
    <property type="protein sequence ID" value="SEL69858.1"/>
    <property type="molecule type" value="Genomic_DNA"/>
</dbReference>
<dbReference type="PROSITE" id="PS51257">
    <property type="entry name" value="PROKAR_LIPOPROTEIN"/>
    <property type="match status" value="1"/>
</dbReference>
<keyword evidence="6" id="KW-0560">Oxidoreductase</keyword>
<evidence type="ECO:0000256" key="9">
    <source>
        <dbReference type="SAM" id="MobiDB-lite"/>
    </source>
</evidence>
<feature type="domain" description="Cytochrome c" evidence="11">
    <location>
        <begin position="488"/>
        <end position="564"/>
    </location>
</feature>
<evidence type="ECO:0000256" key="10">
    <source>
        <dbReference type="SAM" id="SignalP"/>
    </source>
</evidence>
<dbReference type="AlphaFoldDB" id="A0A1H7SBX5"/>
<dbReference type="GO" id="GO:0016020">
    <property type="term" value="C:membrane"/>
    <property type="evidence" value="ECO:0007669"/>
    <property type="project" value="InterPro"/>
</dbReference>
<protein>
    <submittedName>
        <fullName evidence="12">Quinoprotein glucose dehydrogenase</fullName>
    </submittedName>
</protein>
<dbReference type="GO" id="GO:0016614">
    <property type="term" value="F:oxidoreductase activity, acting on CH-OH group of donors"/>
    <property type="evidence" value="ECO:0007669"/>
    <property type="project" value="InterPro"/>
</dbReference>
<dbReference type="Gene3D" id="2.140.10.10">
    <property type="entry name" value="Quinoprotein alcohol dehydrogenase-like superfamily"/>
    <property type="match status" value="2"/>
</dbReference>
<keyword evidence="3 8" id="KW-0349">Heme</keyword>
<feature type="region of interest" description="Disordered" evidence="9">
    <location>
        <begin position="561"/>
        <end position="589"/>
    </location>
</feature>
<proteinExistence type="inferred from homology"/>
<comment type="similarity">
    <text evidence="2">Belongs to the bacterial PQQ dehydrogenase family.</text>
</comment>
<dbReference type="GO" id="GO:0009055">
    <property type="term" value="F:electron transfer activity"/>
    <property type="evidence" value="ECO:0007669"/>
    <property type="project" value="InterPro"/>
</dbReference>
<evidence type="ECO:0000256" key="1">
    <source>
        <dbReference type="ARBA" id="ARBA00001931"/>
    </source>
</evidence>
<dbReference type="Pfam" id="PF13442">
    <property type="entry name" value="Cytochrome_CBB3"/>
    <property type="match status" value="1"/>
</dbReference>
<dbReference type="InterPro" id="IPR017511">
    <property type="entry name" value="PQQ_mDH"/>
</dbReference>
<evidence type="ECO:0000256" key="7">
    <source>
        <dbReference type="ARBA" id="ARBA00023004"/>
    </source>
</evidence>
<dbReference type="Proteomes" id="UP000198916">
    <property type="component" value="Unassembled WGS sequence"/>
</dbReference>
<accession>A0A1H7SBX5</accession>
<evidence type="ECO:0000256" key="4">
    <source>
        <dbReference type="ARBA" id="ARBA00022723"/>
    </source>
</evidence>
<dbReference type="GO" id="GO:0020037">
    <property type="term" value="F:heme binding"/>
    <property type="evidence" value="ECO:0007669"/>
    <property type="project" value="InterPro"/>
</dbReference>
<dbReference type="InterPro" id="IPR018391">
    <property type="entry name" value="PQQ_b-propeller_rpt"/>
</dbReference>
<evidence type="ECO:0000256" key="3">
    <source>
        <dbReference type="ARBA" id="ARBA00022617"/>
    </source>
</evidence>
<keyword evidence="13" id="KW-1185">Reference proteome</keyword>
<dbReference type="InterPro" id="IPR011047">
    <property type="entry name" value="Quinoprotein_ADH-like_sf"/>
</dbReference>
<dbReference type="GO" id="GO:0046872">
    <property type="term" value="F:metal ion binding"/>
    <property type="evidence" value="ECO:0007669"/>
    <property type="project" value="UniProtKB-KW"/>
</dbReference>
<evidence type="ECO:0000256" key="2">
    <source>
        <dbReference type="ARBA" id="ARBA00008156"/>
    </source>
</evidence>
<dbReference type="Pfam" id="PF01011">
    <property type="entry name" value="PQQ"/>
    <property type="match status" value="2"/>
</dbReference>
<dbReference type="Gene3D" id="1.10.760.10">
    <property type="entry name" value="Cytochrome c-like domain"/>
    <property type="match status" value="1"/>
</dbReference>
<dbReference type="InterPro" id="IPR009056">
    <property type="entry name" value="Cyt_c-like_dom"/>
</dbReference>
<evidence type="ECO:0000256" key="8">
    <source>
        <dbReference type="PROSITE-ProRule" id="PRU00433"/>
    </source>
</evidence>
<evidence type="ECO:0000256" key="5">
    <source>
        <dbReference type="ARBA" id="ARBA00022729"/>
    </source>
</evidence>
<keyword evidence="7 8" id="KW-0408">Iron</keyword>
<dbReference type="SMART" id="SM00564">
    <property type="entry name" value="PQQ"/>
    <property type="match status" value="4"/>
</dbReference>
<dbReference type="PANTHER" id="PTHR32303:SF4">
    <property type="entry name" value="QUINOPROTEIN GLUCOSE DEHYDROGENASE"/>
    <property type="match status" value="1"/>
</dbReference>
<dbReference type="GO" id="GO:0048038">
    <property type="term" value="F:quinone binding"/>
    <property type="evidence" value="ECO:0007669"/>
    <property type="project" value="InterPro"/>
</dbReference>
<evidence type="ECO:0000313" key="12">
    <source>
        <dbReference type="EMBL" id="SEL69858.1"/>
    </source>
</evidence>
<dbReference type="PANTHER" id="PTHR32303">
    <property type="entry name" value="QUINOPROTEIN ALCOHOL DEHYDROGENASE (CYTOCHROME C)"/>
    <property type="match status" value="1"/>
</dbReference>
<dbReference type="PROSITE" id="PS51007">
    <property type="entry name" value="CYTC"/>
    <property type="match status" value="1"/>
</dbReference>
<feature type="chain" id="PRO_5011570903" evidence="10">
    <location>
        <begin position="23"/>
        <end position="733"/>
    </location>
</feature>
<feature type="compositionally biased region" description="Basic and acidic residues" evidence="9">
    <location>
        <begin position="562"/>
        <end position="583"/>
    </location>
</feature>
<evidence type="ECO:0000313" key="13">
    <source>
        <dbReference type="Proteomes" id="UP000198916"/>
    </source>
</evidence>
<reference evidence="13" key="1">
    <citation type="submission" date="2016-10" db="EMBL/GenBank/DDBJ databases">
        <authorList>
            <person name="Varghese N."/>
            <person name="Submissions S."/>
        </authorList>
    </citation>
    <scope>NUCLEOTIDE SEQUENCE [LARGE SCALE GENOMIC DNA]</scope>
    <source>
        <strain evidence="13">Jip14</strain>
    </source>
</reference>
<name>A0A1H7SBX5_9SPHI</name>
<gene>
    <name evidence="12" type="ORF">SAMN05421740_108202</name>
</gene>
<dbReference type="OrthoDB" id="9794322at2"/>
<dbReference type="STRING" id="332977.SAMN05421740_108202"/>
<keyword evidence="5 10" id="KW-0732">Signal</keyword>
<dbReference type="CDD" id="cd10280">
    <property type="entry name" value="PQQ_mGDH"/>
    <property type="match status" value="1"/>
</dbReference>
<comment type="cofactor">
    <cofactor evidence="1">
        <name>pyrroloquinoline quinone</name>
        <dbReference type="ChEBI" id="CHEBI:58442"/>
    </cofactor>
</comment>
<sequence length="733" mass="80692">MRRLVLPYGLVVVLAGIAAACAPPIEKRNDRTGADWPAYGGNNGGNRYSPLIQIDTGNVHRLEVAWTYHTGENADPAERGYEIQCQPIIVDGILYGTTPQLKAFAVKADTGEELWKFDPFSDMDPRYHVNRGVAYWRKGDDQRIFYTAGPFLFALDARTGQLIPDFGDGGKVSLYVGLDNNLDHDISNLMVTASTPGIVYQDVLIMGSRVSEFGDAAPGHVRAFDVHTGALRWMFHTIPQPGEYGYDTWPEDAYKYMGGANNWSGMTLDSKRGVVYLGTGSPSTDFYGGGRHGQNLFGNCILALDALTGARKWHFQTIHHDLWDRDIPNPPNLIQVRHQGKLIDAVAQATKDGLIYVLDRDTGEPLFPVEERPVPLEGAVPGEAPWPTQPYPVKPAPFARQYFTEADINDLDSVSYHHVRKRFLETRSGNKFIPPSIEGTLVFHIGGGAEWGGTAADPEGVFYVNSNEMPWDLRMMDLQTSLREERQRQVSWGETLYLTHCAACHGADGKGSGAAYPSLVAIENRMERHEIGTLLLTGKGMMPAFKHISERQRAAIVSFLLKSEKPDDPHNDRPDSGQEERQQDSGNFPYVAPYVNNGQVQFRTPDGYPGVKPPWGTLNAVDLNTGEYLWQVPLGEFPELKAKGIPPTGTENHGGPIVTAGGLLFIGATQDELFRAFDKRTGEVLWAYQLPAGGFATPATYEVSGRQYVVIAAGGTKYGRKSGGSYIAFALPE</sequence>
<dbReference type="SUPFAM" id="SSF50998">
    <property type="entry name" value="Quinoprotein alcohol dehydrogenase-like"/>
    <property type="match status" value="1"/>
</dbReference>
<evidence type="ECO:0000259" key="11">
    <source>
        <dbReference type="PROSITE" id="PS51007"/>
    </source>
</evidence>
<dbReference type="RefSeq" id="WP_090607651.1">
    <property type="nucleotide sequence ID" value="NZ_FNZR01000008.1"/>
</dbReference>
<dbReference type="InterPro" id="IPR002372">
    <property type="entry name" value="PQQ_rpt_dom"/>
</dbReference>
<evidence type="ECO:0000256" key="6">
    <source>
        <dbReference type="ARBA" id="ARBA00023002"/>
    </source>
</evidence>
<dbReference type="SUPFAM" id="SSF46626">
    <property type="entry name" value="Cytochrome c"/>
    <property type="match status" value="1"/>
</dbReference>
<dbReference type="InterPro" id="IPR036909">
    <property type="entry name" value="Cyt_c-like_dom_sf"/>
</dbReference>
<organism evidence="12 13">
    <name type="scientific">Parapedobacter koreensis</name>
    <dbReference type="NCBI Taxonomy" id="332977"/>
    <lineage>
        <taxon>Bacteria</taxon>
        <taxon>Pseudomonadati</taxon>
        <taxon>Bacteroidota</taxon>
        <taxon>Sphingobacteriia</taxon>
        <taxon>Sphingobacteriales</taxon>
        <taxon>Sphingobacteriaceae</taxon>
        <taxon>Parapedobacter</taxon>
    </lineage>
</organism>
<feature type="signal peptide" evidence="10">
    <location>
        <begin position="1"/>
        <end position="22"/>
    </location>
</feature>